<dbReference type="Proteomes" id="UP000703674">
    <property type="component" value="Unassembled WGS sequence"/>
</dbReference>
<name>A0ABX1D9D7_9FLAO</name>
<feature type="non-terminal residue" evidence="1">
    <location>
        <position position="1"/>
    </location>
</feature>
<evidence type="ECO:0000313" key="1">
    <source>
        <dbReference type="EMBL" id="NJW55831.1"/>
    </source>
</evidence>
<accession>A0ABX1D9D7</accession>
<sequence length="95" mass="10927">KAVDSQEILKIGNGFSLKGNWIKPKGINGFVFSSDLTDKKAEIGKNQFGHNFINVLGSLIEKKEEEKMVKTDQGEFPKHFEYKFYENGIYTYTSW</sequence>
<evidence type="ECO:0000313" key="2">
    <source>
        <dbReference type="Proteomes" id="UP000703674"/>
    </source>
</evidence>
<gene>
    <name evidence="1" type="ORF">HC175_23225</name>
</gene>
<feature type="non-terminal residue" evidence="1">
    <location>
        <position position="95"/>
    </location>
</feature>
<dbReference type="RefSeq" id="WP_168140105.1">
    <property type="nucleotide sequence ID" value="NZ_JAAVJR010001597.1"/>
</dbReference>
<reference evidence="1 2" key="1">
    <citation type="submission" date="2020-03" db="EMBL/GenBank/DDBJ databases">
        <title>Salinimicrobium sp. nov, isolated from SCS.</title>
        <authorList>
            <person name="Cao W.R."/>
        </authorList>
    </citation>
    <scope>NUCLEOTIDE SEQUENCE [LARGE SCALE GENOMIC DNA]</scope>
    <source>
        <strain evidence="2">J15B91</strain>
    </source>
</reference>
<protein>
    <submittedName>
        <fullName evidence="1">Uncharacterized protein</fullName>
    </submittedName>
</protein>
<organism evidence="1 2">
    <name type="scientific">Salinimicrobium oceani</name>
    <dbReference type="NCBI Taxonomy" id="2722702"/>
    <lineage>
        <taxon>Bacteria</taxon>
        <taxon>Pseudomonadati</taxon>
        <taxon>Bacteroidota</taxon>
        <taxon>Flavobacteriia</taxon>
        <taxon>Flavobacteriales</taxon>
        <taxon>Flavobacteriaceae</taxon>
        <taxon>Salinimicrobium</taxon>
    </lineage>
</organism>
<proteinExistence type="predicted"/>
<dbReference type="EMBL" id="JAAVJR010001597">
    <property type="protein sequence ID" value="NJW55831.1"/>
    <property type="molecule type" value="Genomic_DNA"/>
</dbReference>
<comment type="caution">
    <text evidence="1">The sequence shown here is derived from an EMBL/GenBank/DDBJ whole genome shotgun (WGS) entry which is preliminary data.</text>
</comment>
<keyword evidence="2" id="KW-1185">Reference proteome</keyword>